<evidence type="ECO:0000256" key="1">
    <source>
        <dbReference type="ARBA" id="ARBA00023015"/>
    </source>
</evidence>
<dbReference type="InterPro" id="IPR012318">
    <property type="entry name" value="HTH_CRP"/>
</dbReference>
<dbReference type="InterPro" id="IPR000595">
    <property type="entry name" value="cNMP-bd_dom"/>
</dbReference>
<proteinExistence type="predicted"/>
<dbReference type="Gene3D" id="1.10.10.10">
    <property type="entry name" value="Winged helix-like DNA-binding domain superfamily/Winged helix DNA-binding domain"/>
    <property type="match status" value="1"/>
</dbReference>
<reference evidence="6 7" key="1">
    <citation type="submission" date="2022-11" db="EMBL/GenBank/DDBJ databases">
        <title>Minimal conservation of predation-associated metabolite biosynthetic gene clusters underscores biosynthetic potential of Myxococcota including descriptions for ten novel species: Archangium lansinium sp. nov., Myxococcus landrumus sp. nov., Nannocystis bai.</title>
        <authorList>
            <person name="Ahearne A."/>
            <person name="Stevens C."/>
            <person name="Dowd S."/>
        </authorList>
    </citation>
    <scope>NUCLEOTIDE SEQUENCE [LARGE SCALE GENOMIC DNA]</scope>
    <source>
        <strain evidence="6 7">BB15-2</strain>
    </source>
</reference>
<feature type="domain" description="HTH crp-type" evidence="5">
    <location>
        <begin position="149"/>
        <end position="221"/>
    </location>
</feature>
<feature type="domain" description="Cyclic nucleotide-binding" evidence="4">
    <location>
        <begin position="15"/>
        <end position="135"/>
    </location>
</feature>
<evidence type="ECO:0000313" key="6">
    <source>
        <dbReference type="EMBL" id="MDC0716133.1"/>
    </source>
</evidence>
<dbReference type="InterPro" id="IPR036388">
    <property type="entry name" value="WH-like_DNA-bd_sf"/>
</dbReference>
<keyword evidence="3" id="KW-0804">Transcription</keyword>
<name>A0ABT5DTT9_9BACT</name>
<dbReference type="EMBL" id="JAQNDL010000001">
    <property type="protein sequence ID" value="MDC0716133.1"/>
    <property type="molecule type" value="Genomic_DNA"/>
</dbReference>
<accession>A0ABT5DTT9</accession>
<dbReference type="PROSITE" id="PS50042">
    <property type="entry name" value="CNMP_BINDING_3"/>
    <property type="match status" value="1"/>
</dbReference>
<dbReference type="InterPro" id="IPR014710">
    <property type="entry name" value="RmlC-like_jellyroll"/>
</dbReference>
<dbReference type="Proteomes" id="UP001221686">
    <property type="component" value="Unassembled WGS sequence"/>
</dbReference>
<dbReference type="InterPro" id="IPR050397">
    <property type="entry name" value="Env_Response_Regulators"/>
</dbReference>
<dbReference type="InterPro" id="IPR018490">
    <property type="entry name" value="cNMP-bd_dom_sf"/>
</dbReference>
<protein>
    <submittedName>
        <fullName evidence="6">Crp/Fnr family transcriptional regulator</fullName>
    </submittedName>
</protein>
<evidence type="ECO:0000256" key="2">
    <source>
        <dbReference type="ARBA" id="ARBA00023125"/>
    </source>
</evidence>
<keyword evidence="7" id="KW-1185">Reference proteome</keyword>
<dbReference type="Gene3D" id="2.60.120.10">
    <property type="entry name" value="Jelly Rolls"/>
    <property type="match status" value="1"/>
</dbReference>
<evidence type="ECO:0000256" key="3">
    <source>
        <dbReference type="ARBA" id="ARBA00023163"/>
    </source>
</evidence>
<dbReference type="SMART" id="SM00100">
    <property type="entry name" value="cNMP"/>
    <property type="match status" value="1"/>
</dbReference>
<evidence type="ECO:0000259" key="5">
    <source>
        <dbReference type="PROSITE" id="PS51063"/>
    </source>
</evidence>
<dbReference type="PROSITE" id="PS51063">
    <property type="entry name" value="HTH_CRP_2"/>
    <property type="match status" value="1"/>
</dbReference>
<comment type="caution">
    <text evidence="6">The sequence shown here is derived from an EMBL/GenBank/DDBJ whole genome shotgun (WGS) entry which is preliminary data.</text>
</comment>
<organism evidence="6 7">
    <name type="scientific">Nannocystis bainbridge</name>
    <dbReference type="NCBI Taxonomy" id="2995303"/>
    <lineage>
        <taxon>Bacteria</taxon>
        <taxon>Pseudomonadati</taxon>
        <taxon>Myxococcota</taxon>
        <taxon>Polyangia</taxon>
        <taxon>Nannocystales</taxon>
        <taxon>Nannocystaceae</taxon>
        <taxon>Nannocystis</taxon>
    </lineage>
</organism>
<sequence length="249" mass="27681">MAIDRHFELLQSQPILAGIGEIQLQALVERGHLRSVRRRHVLYLTGDVASQVFLVHDGRVNELHVDAGGGAIGLAHHHRGDLFGEECCWTPRVRDTMALAATPVVYSELSRDDFRRLLDARVDLERTLYARLIERQACSAGRLCSALTNSARSKVAAVLLEFAVHGITTEEGCRLPWRLPQQEIAAFACMTRETAALELRQLEAKGVVRREGRFLVLVSPERLAVLARSVRAQPGSRASPSEEHSSYFA</sequence>
<dbReference type="PANTHER" id="PTHR24567:SF74">
    <property type="entry name" value="HTH-TYPE TRANSCRIPTIONAL REGULATOR ARCR"/>
    <property type="match status" value="1"/>
</dbReference>
<gene>
    <name evidence="6" type="ORF">POL25_04460</name>
</gene>
<evidence type="ECO:0000313" key="7">
    <source>
        <dbReference type="Proteomes" id="UP001221686"/>
    </source>
</evidence>
<dbReference type="Pfam" id="PF13545">
    <property type="entry name" value="HTH_Crp_2"/>
    <property type="match status" value="1"/>
</dbReference>
<dbReference type="SUPFAM" id="SSF46785">
    <property type="entry name" value="Winged helix' DNA-binding domain"/>
    <property type="match status" value="1"/>
</dbReference>
<keyword evidence="2" id="KW-0238">DNA-binding</keyword>
<dbReference type="PANTHER" id="PTHR24567">
    <property type="entry name" value="CRP FAMILY TRANSCRIPTIONAL REGULATORY PROTEIN"/>
    <property type="match status" value="1"/>
</dbReference>
<dbReference type="Pfam" id="PF00027">
    <property type="entry name" value="cNMP_binding"/>
    <property type="match status" value="1"/>
</dbReference>
<evidence type="ECO:0000259" key="4">
    <source>
        <dbReference type="PROSITE" id="PS50042"/>
    </source>
</evidence>
<dbReference type="SUPFAM" id="SSF51206">
    <property type="entry name" value="cAMP-binding domain-like"/>
    <property type="match status" value="1"/>
</dbReference>
<keyword evidence="1" id="KW-0805">Transcription regulation</keyword>
<dbReference type="InterPro" id="IPR036390">
    <property type="entry name" value="WH_DNA-bd_sf"/>
</dbReference>
<dbReference type="CDD" id="cd00038">
    <property type="entry name" value="CAP_ED"/>
    <property type="match status" value="1"/>
</dbReference>